<feature type="compositionally biased region" description="Basic and acidic residues" evidence="3">
    <location>
        <begin position="222"/>
        <end position="232"/>
    </location>
</feature>
<feature type="compositionally biased region" description="Polar residues" evidence="3">
    <location>
        <begin position="365"/>
        <end position="377"/>
    </location>
</feature>
<dbReference type="WBParaSite" id="PgB07_g037_t01">
    <property type="protein sequence ID" value="PgB07_g037_t01"/>
    <property type="gene ID" value="PgB07_g037"/>
</dbReference>
<feature type="compositionally biased region" description="Basic and acidic residues" evidence="3">
    <location>
        <begin position="557"/>
        <end position="580"/>
    </location>
</feature>
<feature type="region of interest" description="Disordered" evidence="3">
    <location>
        <begin position="187"/>
        <end position="600"/>
    </location>
</feature>
<feature type="compositionally biased region" description="Acidic residues" evidence="3">
    <location>
        <begin position="581"/>
        <end position="600"/>
    </location>
</feature>
<evidence type="ECO:0000313" key="4">
    <source>
        <dbReference type="Proteomes" id="UP000887569"/>
    </source>
</evidence>
<feature type="compositionally biased region" description="Low complexity" evidence="3">
    <location>
        <begin position="418"/>
        <end position="435"/>
    </location>
</feature>
<accession>A0A914ZKZ1</accession>
<feature type="region of interest" description="Disordered" evidence="3">
    <location>
        <begin position="10"/>
        <end position="78"/>
    </location>
</feature>
<dbReference type="AlphaFoldDB" id="A0A914ZKZ1"/>
<evidence type="ECO:0000256" key="1">
    <source>
        <dbReference type="ARBA" id="ARBA00006461"/>
    </source>
</evidence>
<dbReference type="Pfam" id="PF08243">
    <property type="entry name" value="SPT2"/>
    <property type="match status" value="1"/>
</dbReference>
<feature type="compositionally biased region" description="Basic and acidic residues" evidence="3">
    <location>
        <begin position="20"/>
        <end position="52"/>
    </location>
</feature>
<evidence type="ECO:0000313" key="5">
    <source>
        <dbReference type="WBParaSite" id="PgB07_g037_t01"/>
    </source>
</evidence>
<name>A0A914ZKZ1_PARUN</name>
<keyword evidence="4" id="KW-1185">Reference proteome</keyword>
<dbReference type="InterPro" id="IPR013256">
    <property type="entry name" value="Chromatin_SPT2"/>
</dbReference>
<feature type="compositionally biased region" description="Basic and acidic residues" evidence="3">
    <location>
        <begin position="379"/>
        <end position="391"/>
    </location>
</feature>
<feature type="compositionally biased region" description="Polar residues" evidence="3">
    <location>
        <begin position="10"/>
        <end position="19"/>
    </location>
</feature>
<feature type="compositionally biased region" description="Polar residues" evidence="3">
    <location>
        <begin position="392"/>
        <end position="417"/>
    </location>
</feature>
<evidence type="ECO:0000256" key="3">
    <source>
        <dbReference type="SAM" id="MobiDB-lite"/>
    </source>
</evidence>
<feature type="compositionally biased region" description="Basic and acidic residues" evidence="3">
    <location>
        <begin position="499"/>
        <end position="533"/>
    </location>
</feature>
<feature type="compositionally biased region" description="Polar residues" evidence="3">
    <location>
        <begin position="475"/>
        <end position="484"/>
    </location>
</feature>
<reference evidence="5" key="1">
    <citation type="submission" date="2022-11" db="UniProtKB">
        <authorList>
            <consortium name="WormBaseParasite"/>
        </authorList>
    </citation>
    <scope>IDENTIFICATION</scope>
</reference>
<sequence>MDLFDEILKQASNNSQNASKEIKAIDKTTEQAKRIRNERDVLERKNAKEAAKRAAAPPPEKPKFSIPKLKHSKQEGDEMSGRIAAFMQKKKEEERKRTIEKQQQKEKLIQMRLQTTFGGKANKKLAKQFGTTPIELQQKYGNDREHEEHLKRLQYREEEEFDRQCTELRGSVMKALERKKAVDKLAPTAEERKAMGRHRVAINKQNSLRHFIKASTRSGLHCHGDRLSKEDSPGPGPSSKNVVSAKKKPPPVQPMVKKRPVPSSSAIDFSLLMKKAEAIQRGESPPRSPSPPPPPKKKNPYYEPLNTDSVRDEPADRKHSSSARPSTDRSQGLSSHAPTSSGASSKPQYDRSGGGNKYGVGVVKTASNKSTTQSQKSYCADKESLSNEHSRTSQMRVKKTQSSVRSTSKAAVPSSSKNATHQSAAAASTHNVASAPGEAANKTCSQSIPSAPSAPTKRYLPGDIRYQGPPPTRNPGVSNGSASRGYTGSSCNGGGSYGYKRDKNELLSKEGKPDSKTVERVRNGDRRGEDDNGRPVPPYGHNARPIQRDGGSTASMRAKERMILEQRRRREMAHAQRRYQDEDDEEVDDEEYDSDLDDFIDDTELDDHLKRTDLEETLRMINPRYDRKRWRMNERMIDDRRMESNFREISREETRSSRIGLIEDIREAQRGNSFAL</sequence>
<keyword evidence="2" id="KW-0175">Coiled coil</keyword>
<dbReference type="Proteomes" id="UP000887569">
    <property type="component" value="Unplaced"/>
</dbReference>
<evidence type="ECO:0000256" key="2">
    <source>
        <dbReference type="ARBA" id="ARBA00023054"/>
    </source>
</evidence>
<proteinExistence type="inferred from homology"/>
<organism evidence="4 5">
    <name type="scientific">Parascaris univalens</name>
    <name type="common">Nematode worm</name>
    <dbReference type="NCBI Taxonomy" id="6257"/>
    <lineage>
        <taxon>Eukaryota</taxon>
        <taxon>Metazoa</taxon>
        <taxon>Ecdysozoa</taxon>
        <taxon>Nematoda</taxon>
        <taxon>Chromadorea</taxon>
        <taxon>Rhabditida</taxon>
        <taxon>Spirurina</taxon>
        <taxon>Ascaridomorpha</taxon>
        <taxon>Ascaridoidea</taxon>
        <taxon>Ascarididae</taxon>
        <taxon>Parascaris</taxon>
    </lineage>
</organism>
<protein>
    <submittedName>
        <fullName evidence="5">Protein SPT2 homolog</fullName>
    </submittedName>
</protein>
<comment type="similarity">
    <text evidence="1">Belongs to the SPT2 family.</text>
</comment>
<feature type="compositionally biased region" description="Low complexity" evidence="3">
    <location>
        <begin position="334"/>
        <end position="345"/>
    </location>
</feature>
<feature type="compositionally biased region" description="Polar residues" evidence="3">
    <location>
        <begin position="322"/>
        <end position="333"/>
    </location>
</feature>
<feature type="compositionally biased region" description="Basic and acidic residues" evidence="3">
    <location>
        <begin position="309"/>
        <end position="319"/>
    </location>
</feature>